<dbReference type="Proteomes" id="UP000680348">
    <property type="component" value="Unassembled WGS sequence"/>
</dbReference>
<dbReference type="AlphaFoldDB" id="A0A942E2C2"/>
<comment type="caution">
    <text evidence="1">The sequence shown here is derived from an EMBL/GenBank/DDBJ whole genome shotgun (WGS) entry which is preliminary data.</text>
</comment>
<sequence>MTAFATYLVELERTARAASIAEEEFRRDAAVRAEELKTERAFAFRRLNLLRAIGRAVAACEDEDQAGELGCAAFLREVGWSGDTPPQREVAERFSPIVMAVWKAGRREEERGDAREPPGEAKSEEIRAALSSFEAWYLETRKVRFLHLIEREVIELPLVET</sequence>
<keyword evidence="2" id="KW-1185">Reference proteome</keyword>
<proteinExistence type="predicted"/>
<accession>A0A942E2C2</accession>
<dbReference type="EMBL" id="JAGWCR010000007">
    <property type="protein sequence ID" value="MBS3649735.1"/>
    <property type="molecule type" value="Genomic_DNA"/>
</dbReference>
<gene>
    <name evidence="1" type="ORF">KEU06_14070</name>
</gene>
<reference evidence="1" key="1">
    <citation type="submission" date="2021-04" db="EMBL/GenBank/DDBJ databases">
        <title>Pseudaminobacter soli sp. nov., isolated from paddy soil contaminated by heavy metals.</title>
        <authorList>
            <person name="Zhang K."/>
        </authorList>
    </citation>
    <scope>NUCLEOTIDE SEQUENCE</scope>
    <source>
        <strain evidence="1">19-2017</strain>
    </source>
</reference>
<evidence type="ECO:0000313" key="1">
    <source>
        <dbReference type="EMBL" id="MBS3649735.1"/>
    </source>
</evidence>
<evidence type="ECO:0000313" key="2">
    <source>
        <dbReference type="Proteomes" id="UP000680348"/>
    </source>
</evidence>
<name>A0A942E2C2_9HYPH</name>
<protein>
    <submittedName>
        <fullName evidence="1">Uncharacterized protein</fullName>
    </submittedName>
</protein>
<organism evidence="1 2">
    <name type="scientific">Pseudaminobacter soli</name>
    <name type="common">ex Zhang et al. 2022</name>
    <dbReference type="NCBI Taxonomy" id="2831468"/>
    <lineage>
        <taxon>Bacteria</taxon>
        <taxon>Pseudomonadati</taxon>
        <taxon>Pseudomonadota</taxon>
        <taxon>Alphaproteobacteria</taxon>
        <taxon>Hyphomicrobiales</taxon>
        <taxon>Phyllobacteriaceae</taxon>
        <taxon>Pseudaminobacter</taxon>
    </lineage>
</organism>
<dbReference type="RefSeq" id="WP_188255302.1">
    <property type="nucleotide sequence ID" value="NZ_JABVCF010000007.1"/>
</dbReference>